<feature type="region of interest" description="Disordered" evidence="1">
    <location>
        <begin position="1"/>
        <end position="30"/>
    </location>
</feature>
<dbReference type="Proteomes" id="UP000000768">
    <property type="component" value="Chromosome 8"/>
</dbReference>
<sequence>MGGWNRKRYVTGHRDRSAGASRPPLPPPDYGDSHYPVPLWEREFCRHVGNITWESFCENKQYVEPFDRLEPWDDSEAFDCFQNAKARFWANYHGKPSDTPLLDDPDLYIDKVDYECKVDPELVAELDSVGLPFEDDKSAPATGWPNAGADNKCTQNGSGNWDVFIEKPAEVNKWKSEVNLAPDTVWGGQAKVITPEAVWGGQSSNKWGNNSNTSWGASLEKPSWRDCSKNHYSSNNWNNFHSGPSNDRYRQPEDPSYTSGSGRKRNGSGGGYFKQRNNKQSYQDEGQHQQHRTGGWQQDQRGRNRQWRPVYNRAP</sequence>
<dbReference type="OMA" id="CFQNAKA"/>
<reference evidence="3" key="2">
    <citation type="journal article" date="2018" name="Plant J.">
        <title>The Sorghum bicolor reference genome: improved assembly, gene annotations, a transcriptome atlas, and signatures of genome organization.</title>
        <authorList>
            <person name="McCormick R.F."/>
            <person name="Truong S.K."/>
            <person name="Sreedasyam A."/>
            <person name="Jenkins J."/>
            <person name="Shu S."/>
            <person name="Sims D."/>
            <person name="Kennedy M."/>
            <person name="Amirebrahimi M."/>
            <person name="Weers B.D."/>
            <person name="McKinley B."/>
            <person name="Mattison A."/>
            <person name="Morishige D.T."/>
            <person name="Grimwood J."/>
            <person name="Schmutz J."/>
            <person name="Mullet J.E."/>
        </authorList>
    </citation>
    <scope>NUCLEOTIDE SEQUENCE [LARGE SCALE GENOMIC DNA]</scope>
    <source>
        <strain evidence="3">cv. BTx623</strain>
    </source>
</reference>
<proteinExistence type="predicted"/>
<accession>A0A1B6PBJ9</accession>
<organism evidence="2 3">
    <name type="scientific">Sorghum bicolor</name>
    <name type="common">Sorghum</name>
    <name type="synonym">Sorghum vulgare</name>
    <dbReference type="NCBI Taxonomy" id="4558"/>
    <lineage>
        <taxon>Eukaryota</taxon>
        <taxon>Viridiplantae</taxon>
        <taxon>Streptophyta</taxon>
        <taxon>Embryophyta</taxon>
        <taxon>Tracheophyta</taxon>
        <taxon>Spermatophyta</taxon>
        <taxon>Magnoliopsida</taxon>
        <taxon>Liliopsida</taxon>
        <taxon>Poales</taxon>
        <taxon>Poaceae</taxon>
        <taxon>PACMAD clade</taxon>
        <taxon>Panicoideae</taxon>
        <taxon>Andropogonodae</taxon>
        <taxon>Andropogoneae</taxon>
        <taxon>Sorghinae</taxon>
        <taxon>Sorghum</taxon>
    </lineage>
</organism>
<evidence type="ECO:0000256" key="1">
    <source>
        <dbReference type="SAM" id="MobiDB-lite"/>
    </source>
</evidence>
<feature type="region of interest" description="Disordered" evidence="1">
    <location>
        <begin position="234"/>
        <end position="315"/>
    </location>
</feature>
<protein>
    <submittedName>
        <fullName evidence="2">Uncharacterized protein</fullName>
    </submittedName>
</protein>
<dbReference type="AlphaFoldDB" id="A0A1B6PBJ9"/>
<dbReference type="PANTHER" id="PTHR34567">
    <property type="entry name" value="FK506-BINDING-LIKE PROTEIN"/>
    <property type="match status" value="1"/>
</dbReference>
<dbReference type="Gramene" id="KXG22825">
    <property type="protein sequence ID" value="KXG22825"/>
    <property type="gene ID" value="SORBI_3008G013200"/>
</dbReference>
<dbReference type="OrthoDB" id="943542at2759"/>
<reference evidence="2 3" key="1">
    <citation type="journal article" date="2009" name="Nature">
        <title>The Sorghum bicolor genome and the diversification of grasses.</title>
        <authorList>
            <person name="Paterson A.H."/>
            <person name="Bowers J.E."/>
            <person name="Bruggmann R."/>
            <person name="Dubchak I."/>
            <person name="Grimwood J."/>
            <person name="Gundlach H."/>
            <person name="Haberer G."/>
            <person name="Hellsten U."/>
            <person name="Mitros T."/>
            <person name="Poliakov A."/>
            <person name="Schmutz J."/>
            <person name="Spannagl M."/>
            <person name="Tang H."/>
            <person name="Wang X."/>
            <person name="Wicker T."/>
            <person name="Bharti A.K."/>
            <person name="Chapman J."/>
            <person name="Feltus F.A."/>
            <person name="Gowik U."/>
            <person name="Grigoriev I.V."/>
            <person name="Lyons E."/>
            <person name="Maher C.A."/>
            <person name="Martis M."/>
            <person name="Narechania A."/>
            <person name="Otillar R.P."/>
            <person name="Penning B.W."/>
            <person name="Salamov A.A."/>
            <person name="Wang Y."/>
            <person name="Zhang L."/>
            <person name="Carpita N.C."/>
            <person name="Freeling M."/>
            <person name="Gingle A.R."/>
            <person name="Hash C.T."/>
            <person name="Keller B."/>
            <person name="Klein P."/>
            <person name="Kresovich S."/>
            <person name="McCann M.C."/>
            <person name="Ming R."/>
            <person name="Peterson D.G."/>
            <person name="Mehboob-ur-Rahman"/>
            <person name="Ware D."/>
            <person name="Westhoff P."/>
            <person name="Mayer K.F."/>
            <person name="Messing J."/>
            <person name="Rokhsar D.S."/>
        </authorList>
    </citation>
    <scope>NUCLEOTIDE SEQUENCE [LARGE SCALE GENOMIC DNA]</scope>
    <source>
        <strain evidence="3">cv. BTx623</strain>
    </source>
</reference>
<dbReference type="EMBL" id="CM000767">
    <property type="protein sequence ID" value="KXG22825.1"/>
    <property type="molecule type" value="Genomic_DNA"/>
</dbReference>
<gene>
    <name evidence="2" type="ORF">SORBI_3008G013200</name>
</gene>
<name>A0A1B6PBJ9_SORBI</name>
<keyword evidence="3" id="KW-1185">Reference proteome</keyword>
<feature type="compositionally biased region" description="Basic residues" evidence="1">
    <location>
        <begin position="1"/>
        <end position="11"/>
    </location>
</feature>
<dbReference type="STRING" id="4558.A0A1B6PBJ9"/>
<evidence type="ECO:0000313" key="2">
    <source>
        <dbReference type="EMBL" id="KXG22825.1"/>
    </source>
</evidence>
<dbReference type="InParanoid" id="A0A1B6PBJ9"/>
<evidence type="ECO:0000313" key="3">
    <source>
        <dbReference type="Proteomes" id="UP000000768"/>
    </source>
</evidence>
<dbReference type="PANTHER" id="PTHR34567:SF8">
    <property type="match status" value="1"/>
</dbReference>
<feature type="compositionally biased region" description="Polar residues" evidence="1">
    <location>
        <begin position="234"/>
        <end position="245"/>
    </location>
</feature>